<protein>
    <submittedName>
        <fullName evidence="3">Speckle-type POZ protein</fullName>
    </submittedName>
</protein>
<dbReference type="PROSITE" id="PS50097">
    <property type="entry name" value="BTB"/>
    <property type="match status" value="1"/>
</dbReference>
<dbReference type="SUPFAM" id="SSF49599">
    <property type="entry name" value="TRAF domain-like"/>
    <property type="match status" value="2"/>
</dbReference>
<dbReference type="PANTHER" id="PTHR24413">
    <property type="entry name" value="SPECKLE-TYPE POZ PROTEIN"/>
    <property type="match status" value="1"/>
</dbReference>
<dbReference type="EMBL" id="BGPR01000306">
    <property type="protein sequence ID" value="GBM11916.1"/>
    <property type="molecule type" value="Genomic_DNA"/>
</dbReference>
<feature type="domain" description="MATH" evidence="2">
    <location>
        <begin position="10"/>
        <end position="140"/>
    </location>
</feature>
<dbReference type="CDD" id="cd00121">
    <property type="entry name" value="MATH"/>
    <property type="match status" value="1"/>
</dbReference>
<reference evidence="3 4" key="1">
    <citation type="journal article" date="2019" name="Sci. Rep.">
        <title>Orb-weaving spider Araneus ventricosus genome elucidates the spidroin gene catalogue.</title>
        <authorList>
            <person name="Kono N."/>
            <person name="Nakamura H."/>
            <person name="Ohtoshi R."/>
            <person name="Moran D.A.P."/>
            <person name="Shinohara A."/>
            <person name="Yoshida Y."/>
            <person name="Fujiwara M."/>
            <person name="Mori M."/>
            <person name="Tomita M."/>
            <person name="Arakawa K."/>
        </authorList>
    </citation>
    <scope>NUCLEOTIDE SEQUENCE [LARGE SCALE GENOMIC DNA]</scope>
</reference>
<comment type="caution">
    <text evidence="3">The sequence shown here is derived from an EMBL/GenBank/DDBJ whole genome shotgun (WGS) entry which is preliminary data.</text>
</comment>
<keyword evidence="4" id="KW-1185">Reference proteome</keyword>
<dbReference type="PROSITE" id="PS50144">
    <property type="entry name" value="MATH"/>
    <property type="match status" value="1"/>
</dbReference>
<dbReference type="Gene3D" id="3.30.710.10">
    <property type="entry name" value="Potassium Channel Kv1.1, Chain A"/>
    <property type="match status" value="1"/>
</dbReference>
<evidence type="ECO:0000259" key="2">
    <source>
        <dbReference type="PROSITE" id="PS50144"/>
    </source>
</evidence>
<dbReference type="SMART" id="SM00225">
    <property type="entry name" value="BTB"/>
    <property type="match status" value="1"/>
</dbReference>
<sequence>MSSQENELRMFKVTWRIENFSYATQKDGEALLSPTFVIDTSIKTEWHLELYPRGKMANGFISCFLKRAAYDNGPANVLISCKFSILDEYESEHFIFQINNVLADRENFFGVSQFASKDDILEHKRNAFLPHDTLTICFSMWNAGLSQSTQCEIRSLFGIEKRSFSWIIDKFGERRSNEGWSTPIPTTSNQPFFLRMTFAVSDESENEGKISIGVQNYVNWSIFVTCKVSVVDEDGNTGFLANDEHLFSGKETWILPAFTTRGKLLARRSLLLPNGDLTLRCEIALSDGIKINCIESSTYGSHSSETGHLNVSGICTIAEDHGSLKDDLYCLYVEKKLCDLNLKVGDAIFPVHKAILSARSSVFSSTFNVRGEAMSSEITIPEMDPEIISKMLVYIYSDTLEDLDWESALKLYSAADKYEILSLKRQISNYLVSRLTQENVSDILVLAESYRDAGLKAAAQEFIFVHDREIIPSPQWKRFVNSKHKLAAETMQYIYVKRMKLD</sequence>
<feature type="domain" description="BTB" evidence="1">
    <location>
        <begin position="338"/>
        <end position="404"/>
    </location>
</feature>
<dbReference type="SUPFAM" id="SSF54695">
    <property type="entry name" value="POZ domain"/>
    <property type="match status" value="1"/>
</dbReference>
<dbReference type="InterPro" id="IPR000210">
    <property type="entry name" value="BTB/POZ_dom"/>
</dbReference>
<evidence type="ECO:0000259" key="1">
    <source>
        <dbReference type="PROSITE" id="PS50097"/>
    </source>
</evidence>
<dbReference type="InterPro" id="IPR008974">
    <property type="entry name" value="TRAF-like"/>
</dbReference>
<dbReference type="GO" id="GO:0030163">
    <property type="term" value="P:protein catabolic process"/>
    <property type="evidence" value="ECO:0007669"/>
    <property type="project" value="UniProtKB-ARBA"/>
</dbReference>
<dbReference type="CDD" id="cd18186">
    <property type="entry name" value="BTB_POZ_ZBTB_KLHL-like"/>
    <property type="match status" value="1"/>
</dbReference>
<evidence type="ECO:0000313" key="4">
    <source>
        <dbReference type="Proteomes" id="UP000499080"/>
    </source>
</evidence>
<organism evidence="3 4">
    <name type="scientific">Araneus ventricosus</name>
    <name type="common">Orbweaver spider</name>
    <name type="synonym">Epeira ventricosa</name>
    <dbReference type="NCBI Taxonomy" id="182803"/>
    <lineage>
        <taxon>Eukaryota</taxon>
        <taxon>Metazoa</taxon>
        <taxon>Ecdysozoa</taxon>
        <taxon>Arthropoda</taxon>
        <taxon>Chelicerata</taxon>
        <taxon>Arachnida</taxon>
        <taxon>Araneae</taxon>
        <taxon>Araneomorphae</taxon>
        <taxon>Entelegynae</taxon>
        <taxon>Araneoidea</taxon>
        <taxon>Araneidae</taxon>
        <taxon>Araneus</taxon>
    </lineage>
</organism>
<dbReference type="Pfam" id="PF00651">
    <property type="entry name" value="BTB"/>
    <property type="match status" value="1"/>
</dbReference>
<dbReference type="Gene3D" id="1.25.40.420">
    <property type="match status" value="1"/>
</dbReference>
<proteinExistence type="predicted"/>
<accession>A0A4Y2D768</accession>
<dbReference type="InterPro" id="IPR002083">
    <property type="entry name" value="MATH/TRAF_dom"/>
</dbReference>
<dbReference type="Proteomes" id="UP000499080">
    <property type="component" value="Unassembled WGS sequence"/>
</dbReference>
<evidence type="ECO:0000313" key="3">
    <source>
        <dbReference type="EMBL" id="GBM11916.1"/>
    </source>
</evidence>
<dbReference type="OrthoDB" id="7628309at2759"/>
<dbReference type="Gene3D" id="2.60.210.10">
    <property type="entry name" value="Apoptosis, Tumor Necrosis Factor Receptor Associated Protein 2, Chain A"/>
    <property type="match status" value="2"/>
</dbReference>
<dbReference type="Pfam" id="PF22486">
    <property type="entry name" value="MATH_2"/>
    <property type="match status" value="1"/>
</dbReference>
<dbReference type="AlphaFoldDB" id="A0A4Y2D768"/>
<name>A0A4Y2D768_ARAVE</name>
<gene>
    <name evidence="3" type="primary">SPOP_5</name>
    <name evidence="3" type="ORF">AVEN_209616_1</name>
</gene>
<dbReference type="InterPro" id="IPR011333">
    <property type="entry name" value="SKP1/BTB/POZ_sf"/>
</dbReference>